<evidence type="ECO:0000313" key="2">
    <source>
        <dbReference type="Proteomes" id="UP001054889"/>
    </source>
</evidence>
<reference evidence="1" key="2">
    <citation type="submission" date="2021-12" db="EMBL/GenBank/DDBJ databases">
        <title>Resequencing data analysis of finger millet.</title>
        <authorList>
            <person name="Hatakeyama M."/>
            <person name="Aluri S."/>
            <person name="Balachadran M.T."/>
            <person name="Sivarajan S.R."/>
            <person name="Poveda L."/>
            <person name="Shimizu-Inatsugi R."/>
            <person name="Schlapbach R."/>
            <person name="Sreeman S.M."/>
            <person name="Shimizu K.K."/>
        </authorList>
    </citation>
    <scope>NUCLEOTIDE SEQUENCE</scope>
</reference>
<dbReference type="Gene3D" id="3.50.50.60">
    <property type="entry name" value="FAD/NAD(P)-binding domain"/>
    <property type="match status" value="1"/>
</dbReference>
<protein>
    <submittedName>
        <fullName evidence="1">Uncharacterized protein</fullName>
    </submittedName>
</protein>
<name>A0AAV5C4Q6_ELECO</name>
<dbReference type="InterPro" id="IPR036188">
    <property type="entry name" value="FAD/NAD-bd_sf"/>
</dbReference>
<proteinExistence type="predicted"/>
<gene>
    <name evidence="1" type="primary">ga09302</name>
    <name evidence="1" type="ORF">PR202_ga09302</name>
</gene>
<dbReference type="AlphaFoldDB" id="A0AAV5C4Q6"/>
<comment type="caution">
    <text evidence="1">The sequence shown here is derived from an EMBL/GenBank/DDBJ whole genome shotgun (WGS) entry which is preliminary data.</text>
</comment>
<dbReference type="EMBL" id="BQKI01000004">
    <property type="protein sequence ID" value="GJM92802.1"/>
    <property type="molecule type" value="Genomic_DNA"/>
</dbReference>
<reference evidence="1" key="1">
    <citation type="journal article" date="2018" name="DNA Res.">
        <title>Multiple hybrid de novo genome assembly of finger millet, an orphan allotetraploid crop.</title>
        <authorList>
            <person name="Hatakeyama M."/>
            <person name="Aluri S."/>
            <person name="Balachadran M.T."/>
            <person name="Sivarajan S.R."/>
            <person name="Patrignani A."/>
            <person name="Gruter S."/>
            <person name="Poveda L."/>
            <person name="Shimizu-Inatsugi R."/>
            <person name="Baeten J."/>
            <person name="Francoijs K.J."/>
            <person name="Nataraja K.N."/>
            <person name="Reddy Y.A.N."/>
            <person name="Phadnis S."/>
            <person name="Ravikumar R.L."/>
            <person name="Schlapbach R."/>
            <person name="Sreeman S.M."/>
            <person name="Shimizu K.K."/>
        </authorList>
    </citation>
    <scope>NUCLEOTIDE SEQUENCE</scope>
</reference>
<dbReference type="Gene3D" id="3.30.9.10">
    <property type="entry name" value="D-Amino Acid Oxidase, subunit A, domain 2"/>
    <property type="match status" value="1"/>
</dbReference>
<dbReference type="Proteomes" id="UP001054889">
    <property type="component" value="Unassembled WGS sequence"/>
</dbReference>
<keyword evidence="2" id="KW-1185">Reference proteome</keyword>
<organism evidence="1 2">
    <name type="scientific">Eleusine coracana subsp. coracana</name>
    <dbReference type="NCBI Taxonomy" id="191504"/>
    <lineage>
        <taxon>Eukaryota</taxon>
        <taxon>Viridiplantae</taxon>
        <taxon>Streptophyta</taxon>
        <taxon>Embryophyta</taxon>
        <taxon>Tracheophyta</taxon>
        <taxon>Spermatophyta</taxon>
        <taxon>Magnoliopsida</taxon>
        <taxon>Liliopsida</taxon>
        <taxon>Poales</taxon>
        <taxon>Poaceae</taxon>
        <taxon>PACMAD clade</taxon>
        <taxon>Chloridoideae</taxon>
        <taxon>Cynodonteae</taxon>
        <taxon>Eleusininae</taxon>
        <taxon>Eleusine</taxon>
    </lineage>
</organism>
<accession>A0AAV5C4Q6</accession>
<sequence>MRRQSMALEPEDRSAHISHVRELASAEANSITIHSSSRTGTGACRRSDGRHDIGFCAAVSLAGHLCTGPARGPITPKLICVEERNCSTNIVQKKGGIPHKRLGKSNSLPLPLVLRRRLSWMCSSTLKENGVNDLRMMEGSQAMEMEPELRCLKALLIT</sequence>
<evidence type="ECO:0000313" key="1">
    <source>
        <dbReference type="EMBL" id="GJM92802.1"/>
    </source>
</evidence>